<name>A0ABT9BBX8_9BACT</name>
<sequence>MTSTIVFIAVGLLLYFLNNASRAPVVALEEGKYNLRMSKAYQLVGLLGIAVSVAVLAMPVIANEYSPEIFVVTGGLFIAIAGA</sequence>
<feature type="transmembrane region" description="Helical" evidence="1">
    <location>
        <begin position="41"/>
        <end position="62"/>
    </location>
</feature>
<evidence type="ECO:0000313" key="3">
    <source>
        <dbReference type="Proteomes" id="UP001176429"/>
    </source>
</evidence>
<accession>A0ABT9BBX8</accession>
<protein>
    <submittedName>
        <fullName evidence="2">Uncharacterized protein</fullName>
    </submittedName>
</protein>
<organism evidence="2 3">
    <name type="scientific">Hymenobacter aranciens</name>
    <dbReference type="NCBI Taxonomy" id="3063996"/>
    <lineage>
        <taxon>Bacteria</taxon>
        <taxon>Pseudomonadati</taxon>
        <taxon>Bacteroidota</taxon>
        <taxon>Cytophagia</taxon>
        <taxon>Cytophagales</taxon>
        <taxon>Hymenobacteraceae</taxon>
        <taxon>Hymenobacter</taxon>
    </lineage>
</organism>
<comment type="caution">
    <text evidence="2">The sequence shown here is derived from an EMBL/GenBank/DDBJ whole genome shotgun (WGS) entry which is preliminary data.</text>
</comment>
<keyword evidence="1" id="KW-0472">Membrane</keyword>
<keyword evidence="3" id="KW-1185">Reference proteome</keyword>
<reference evidence="2" key="1">
    <citation type="submission" date="2023-07" db="EMBL/GenBank/DDBJ databases">
        <authorList>
            <person name="Kim M.K."/>
        </authorList>
    </citation>
    <scope>NUCLEOTIDE SEQUENCE</scope>
    <source>
        <strain evidence="2">ASUV-10-1</strain>
    </source>
</reference>
<keyword evidence="1" id="KW-0812">Transmembrane</keyword>
<evidence type="ECO:0000313" key="2">
    <source>
        <dbReference type="EMBL" id="MDO7875767.1"/>
    </source>
</evidence>
<evidence type="ECO:0000256" key="1">
    <source>
        <dbReference type="SAM" id="Phobius"/>
    </source>
</evidence>
<proteinExistence type="predicted"/>
<keyword evidence="1" id="KW-1133">Transmembrane helix</keyword>
<gene>
    <name evidence="2" type="ORF">Q5H93_13570</name>
</gene>
<dbReference type="EMBL" id="JAUQSY010000008">
    <property type="protein sequence ID" value="MDO7875767.1"/>
    <property type="molecule type" value="Genomic_DNA"/>
</dbReference>
<dbReference type="Proteomes" id="UP001176429">
    <property type="component" value="Unassembled WGS sequence"/>
</dbReference>